<dbReference type="InterPro" id="IPR036291">
    <property type="entry name" value="NAD(P)-bd_dom_sf"/>
</dbReference>
<evidence type="ECO:0000256" key="3">
    <source>
        <dbReference type="ARBA" id="ARBA00022833"/>
    </source>
</evidence>
<evidence type="ECO:0000256" key="4">
    <source>
        <dbReference type="ARBA" id="ARBA00023002"/>
    </source>
</evidence>
<evidence type="ECO:0000256" key="1">
    <source>
        <dbReference type="ARBA" id="ARBA00001947"/>
    </source>
</evidence>
<reference evidence="7 8" key="1">
    <citation type="journal article" date="2019" name="Int. J. Syst. Evol. Microbiol.">
        <title>The Global Catalogue of Microorganisms (GCM) 10K type strain sequencing project: providing services to taxonomists for standard genome sequencing and annotation.</title>
        <authorList>
            <consortium name="The Broad Institute Genomics Platform"/>
            <consortium name="The Broad Institute Genome Sequencing Center for Infectious Disease"/>
            <person name="Wu L."/>
            <person name="Ma J."/>
        </authorList>
    </citation>
    <scope>NUCLEOTIDE SEQUENCE [LARGE SCALE GENOMIC DNA]</scope>
    <source>
        <strain evidence="7 8">JCM 16009</strain>
    </source>
</reference>
<accession>A0ABN2MIS2</accession>
<dbReference type="InterPro" id="IPR011032">
    <property type="entry name" value="GroES-like_sf"/>
</dbReference>
<organism evidence="7 8">
    <name type="scientific">Pseudonocardia ailaonensis</name>
    <dbReference type="NCBI Taxonomy" id="367279"/>
    <lineage>
        <taxon>Bacteria</taxon>
        <taxon>Bacillati</taxon>
        <taxon>Actinomycetota</taxon>
        <taxon>Actinomycetes</taxon>
        <taxon>Pseudonocardiales</taxon>
        <taxon>Pseudonocardiaceae</taxon>
        <taxon>Pseudonocardia</taxon>
    </lineage>
</organism>
<dbReference type="Gene3D" id="3.40.50.720">
    <property type="entry name" value="NAD(P)-binding Rossmann-like Domain"/>
    <property type="match status" value="1"/>
</dbReference>
<gene>
    <name evidence="7" type="ORF">GCM10009836_02100</name>
</gene>
<dbReference type="Pfam" id="PF08240">
    <property type="entry name" value="ADH_N"/>
    <property type="match status" value="1"/>
</dbReference>
<keyword evidence="8" id="KW-1185">Reference proteome</keyword>
<dbReference type="InterPro" id="IPR013149">
    <property type="entry name" value="ADH-like_C"/>
</dbReference>
<dbReference type="RefSeq" id="WP_344411585.1">
    <property type="nucleotide sequence ID" value="NZ_BAAAQK010000001.1"/>
</dbReference>
<dbReference type="Pfam" id="PF00107">
    <property type="entry name" value="ADH_zinc_N"/>
    <property type="match status" value="1"/>
</dbReference>
<comment type="caution">
    <text evidence="7">The sequence shown here is derived from an EMBL/GenBank/DDBJ whole genome shotgun (WGS) entry which is preliminary data.</text>
</comment>
<evidence type="ECO:0000256" key="5">
    <source>
        <dbReference type="RuleBase" id="RU361277"/>
    </source>
</evidence>
<comment type="similarity">
    <text evidence="5">Belongs to the zinc-containing alcohol dehydrogenase family.</text>
</comment>
<keyword evidence="3 5" id="KW-0862">Zinc</keyword>
<comment type="cofactor">
    <cofactor evidence="1 5">
        <name>Zn(2+)</name>
        <dbReference type="ChEBI" id="CHEBI:29105"/>
    </cofactor>
</comment>
<sequence length="388" mass="40572">MKSFVMVQTGDRRLEADELEIPRIPADGGLLRVESCGLCGTDVEQFRGSYSENGLRYPAVPGHEPVGVVEELGAEAAQRWNLRVGDRIAVVPMLSCGRCALCLGGAHHQCKELWRGVPGAGSGYGSIPANHGHGLWGGYSQYLVLHPRTLFCRVPAAVGPRLANLYQALASGMHWAVSLPRTAYGESVLVLGSGQRGLASIVALRAAGAGPIIVTGIGRDAYKLDLALRLGATHTIVADEQDTVATVLRLTDGRGVDVAVDTVPVRGDVVNDAIACLRPGGRLVLAGLKGPGGAVPIDTDRLIARSITVQGAFAQPFGAYEQGMDLLAARIADLGVLHTHDYPLRAAVEALSVLAGERPGEEPVSVTLNPWTAGAPGRAPGVPRGLPI</sequence>
<dbReference type="PANTHER" id="PTHR43401">
    <property type="entry name" value="L-THREONINE 3-DEHYDROGENASE"/>
    <property type="match status" value="1"/>
</dbReference>
<name>A0ABN2MIS2_9PSEU</name>
<dbReference type="SMART" id="SM00829">
    <property type="entry name" value="PKS_ER"/>
    <property type="match status" value="1"/>
</dbReference>
<dbReference type="InterPro" id="IPR002328">
    <property type="entry name" value="ADH_Zn_CS"/>
</dbReference>
<dbReference type="EMBL" id="BAAAQK010000001">
    <property type="protein sequence ID" value="GAA1827952.1"/>
    <property type="molecule type" value="Genomic_DNA"/>
</dbReference>
<evidence type="ECO:0000313" key="7">
    <source>
        <dbReference type="EMBL" id="GAA1827952.1"/>
    </source>
</evidence>
<dbReference type="InterPro" id="IPR013154">
    <property type="entry name" value="ADH-like_N"/>
</dbReference>
<proteinExistence type="inferred from homology"/>
<keyword evidence="2 5" id="KW-0479">Metal-binding</keyword>
<protein>
    <submittedName>
        <fullName evidence="7">Zinc-binding dehydrogenase</fullName>
    </submittedName>
</protein>
<dbReference type="PROSITE" id="PS00059">
    <property type="entry name" value="ADH_ZINC"/>
    <property type="match status" value="1"/>
</dbReference>
<evidence type="ECO:0000256" key="2">
    <source>
        <dbReference type="ARBA" id="ARBA00022723"/>
    </source>
</evidence>
<dbReference type="PANTHER" id="PTHR43401:SF2">
    <property type="entry name" value="L-THREONINE 3-DEHYDROGENASE"/>
    <property type="match status" value="1"/>
</dbReference>
<evidence type="ECO:0000313" key="8">
    <source>
        <dbReference type="Proteomes" id="UP001500449"/>
    </source>
</evidence>
<dbReference type="SUPFAM" id="SSF50129">
    <property type="entry name" value="GroES-like"/>
    <property type="match status" value="1"/>
</dbReference>
<dbReference type="Proteomes" id="UP001500449">
    <property type="component" value="Unassembled WGS sequence"/>
</dbReference>
<dbReference type="InterPro" id="IPR020843">
    <property type="entry name" value="ER"/>
</dbReference>
<dbReference type="Gene3D" id="3.90.180.10">
    <property type="entry name" value="Medium-chain alcohol dehydrogenases, catalytic domain"/>
    <property type="match status" value="1"/>
</dbReference>
<evidence type="ECO:0000259" key="6">
    <source>
        <dbReference type="SMART" id="SM00829"/>
    </source>
</evidence>
<keyword evidence="4" id="KW-0560">Oxidoreductase</keyword>
<dbReference type="InterPro" id="IPR050129">
    <property type="entry name" value="Zn_alcohol_dh"/>
</dbReference>
<dbReference type="SUPFAM" id="SSF51735">
    <property type="entry name" value="NAD(P)-binding Rossmann-fold domains"/>
    <property type="match status" value="1"/>
</dbReference>
<feature type="domain" description="Enoyl reductase (ER)" evidence="6">
    <location>
        <begin position="10"/>
        <end position="359"/>
    </location>
</feature>